<evidence type="ECO:0000313" key="2">
    <source>
        <dbReference type="EMBL" id="KAF2000230.1"/>
    </source>
</evidence>
<reference evidence="2" key="1">
    <citation type="journal article" date="2020" name="Stud. Mycol.">
        <title>101 Dothideomycetes genomes: a test case for predicting lifestyles and emergence of pathogens.</title>
        <authorList>
            <person name="Haridas S."/>
            <person name="Albert R."/>
            <person name="Binder M."/>
            <person name="Bloem J."/>
            <person name="Labutti K."/>
            <person name="Salamov A."/>
            <person name="Andreopoulos B."/>
            <person name="Baker S."/>
            <person name="Barry K."/>
            <person name="Bills G."/>
            <person name="Bluhm B."/>
            <person name="Cannon C."/>
            <person name="Castanera R."/>
            <person name="Culley D."/>
            <person name="Daum C."/>
            <person name="Ezra D."/>
            <person name="Gonzalez J."/>
            <person name="Henrissat B."/>
            <person name="Kuo A."/>
            <person name="Liang C."/>
            <person name="Lipzen A."/>
            <person name="Lutzoni F."/>
            <person name="Magnuson J."/>
            <person name="Mondo S."/>
            <person name="Nolan M."/>
            <person name="Ohm R."/>
            <person name="Pangilinan J."/>
            <person name="Park H.-J."/>
            <person name="Ramirez L."/>
            <person name="Alfaro M."/>
            <person name="Sun H."/>
            <person name="Tritt A."/>
            <person name="Yoshinaga Y."/>
            <person name="Zwiers L.-H."/>
            <person name="Turgeon B."/>
            <person name="Goodwin S."/>
            <person name="Spatafora J."/>
            <person name="Crous P."/>
            <person name="Grigoriev I."/>
        </authorList>
    </citation>
    <scope>NUCLEOTIDE SEQUENCE</scope>
    <source>
        <strain evidence="2">CBS 123094</strain>
    </source>
</reference>
<name>A0A6A5WEC8_9PLEO</name>
<dbReference type="AlphaFoldDB" id="A0A6A5WEC8"/>
<feature type="signal peptide" evidence="1">
    <location>
        <begin position="1"/>
        <end position="20"/>
    </location>
</feature>
<dbReference type="EMBL" id="ML977590">
    <property type="protein sequence ID" value="KAF2000230.1"/>
    <property type="molecule type" value="Genomic_DNA"/>
</dbReference>
<gene>
    <name evidence="2" type="ORF">P154DRAFT_492300</name>
</gene>
<evidence type="ECO:0000313" key="3">
    <source>
        <dbReference type="Proteomes" id="UP000799779"/>
    </source>
</evidence>
<keyword evidence="1" id="KW-0732">Signal</keyword>
<sequence length="194" mass="20360">MFLLTTTALLQLLLTTTITALPSSLHPHLHKYPTLTLSKRGLPGAVYICTSPNFTGDCGWIMPSSAATCHIPGTGSQAPQSIGPDPGGVCTLYSSFECSGSIVATLKFPGLSSNLPTFGSLKCASDTVTGFNNGTTITLTGPDGGGLEFKRKGDPRLAGGVGSKKRKEVEGLIQEMERDGFREGMIGLEKGVYY</sequence>
<dbReference type="Proteomes" id="UP000799779">
    <property type="component" value="Unassembled WGS sequence"/>
</dbReference>
<dbReference type="OrthoDB" id="2910287at2759"/>
<organism evidence="2 3">
    <name type="scientific">Amniculicola lignicola CBS 123094</name>
    <dbReference type="NCBI Taxonomy" id="1392246"/>
    <lineage>
        <taxon>Eukaryota</taxon>
        <taxon>Fungi</taxon>
        <taxon>Dikarya</taxon>
        <taxon>Ascomycota</taxon>
        <taxon>Pezizomycotina</taxon>
        <taxon>Dothideomycetes</taxon>
        <taxon>Pleosporomycetidae</taxon>
        <taxon>Pleosporales</taxon>
        <taxon>Amniculicolaceae</taxon>
        <taxon>Amniculicola</taxon>
    </lineage>
</organism>
<keyword evidence="3" id="KW-1185">Reference proteome</keyword>
<protein>
    <submittedName>
        <fullName evidence="2">Uncharacterized protein</fullName>
    </submittedName>
</protein>
<proteinExistence type="predicted"/>
<feature type="chain" id="PRO_5025489212" evidence="1">
    <location>
        <begin position="21"/>
        <end position="194"/>
    </location>
</feature>
<accession>A0A6A5WEC8</accession>
<evidence type="ECO:0000256" key="1">
    <source>
        <dbReference type="SAM" id="SignalP"/>
    </source>
</evidence>